<comment type="caution">
    <text evidence="1">The sequence shown here is derived from an EMBL/GenBank/DDBJ whole genome shotgun (WGS) entry which is preliminary data.</text>
</comment>
<sequence length="91" mass="9577">MPFSGNVADPCGFSFADLHAQVCDAAPLPGGSPRRHQALPVPAVSQVILLQPPAAAAHPHPHRREALQVFLLRQEIQATLARAAAHQAAHG</sequence>
<evidence type="ECO:0000313" key="2">
    <source>
        <dbReference type="EMBL" id="GBN24916.1"/>
    </source>
</evidence>
<evidence type="ECO:0000313" key="3">
    <source>
        <dbReference type="EMBL" id="GBN24979.1"/>
    </source>
</evidence>
<accession>A0A4Y2MGR4</accession>
<dbReference type="EMBL" id="BGPR01203797">
    <property type="protein sequence ID" value="GBN24916.1"/>
    <property type="molecule type" value="Genomic_DNA"/>
</dbReference>
<gene>
    <name evidence="3" type="ORF">AVEN_214027_1</name>
    <name evidence="4" type="ORF">AVEN_223139_1</name>
    <name evidence="1" type="ORF">AVEN_6640_1</name>
    <name evidence="2" type="ORF">AVEN_84708_1</name>
</gene>
<evidence type="ECO:0000313" key="1">
    <source>
        <dbReference type="EMBL" id="GBN24826.1"/>
    </source>
</evidence>
<organism evidence="1 5">
    <name type="scientific">Araneus ventricosus</name>
    <name type="common">Orbweaver spider</name>
    <name type="synonym">Epeira ventricosa</name>
    <dbReference type="NCBI Taxonomy" id="182803"/>
    <lineage>
        <taxon>Eukaryota</taxon>
        <taxon>Metazoa</taxon>
        <taxon>Ecdysozoa</taxon>
        <taxon>Arthropoda</taxon>
        <taxon>Chelicerata</taxon>
        <taxon>Arachnida</taxon>
        <taxon>Araneae</taxon>
        <taxon>Araneomorphae</taxon>
        <taxon>Entelegynae</taxon>
        <taxon>Araneoidea</taxon>
        <taxon>Araneidae</taxon>
        <taxon>Araneus</taxon>
    </lineage>
</organism>
<keyword evidence="5" id="KW-1185">Reference proteome</keyword>
<dbReference type="AlphaFoldDB" id="A0A4Y2MGR4"/>
<evidence type="ECO:0000313" key="4">
    <source>
        <dbReference type="EMBL" id="GBN24989.1"/>
    </source>
</evidence>
<proteinExistence type="predicted"/>
<dbReference type="EMBL" id="BGPR01203829">
    <property type="protein sequence ID" value="GBN24989.1"/>
    <property type="molecule type" value="Genomic_DNA"/>
</dbReference>
<dbReference type="Proteomes" id="UP000499080">
    <property type="component" value="Unassembled WGS sequence"/>
</dbReference>
<reference evidence="1 5" key="1">
    <citation type="journal article" date="2019" name="Sci. Rep.">
        <title>Orb-weaving spider Araneus ventricosus genome elucidates the spidroin gene catalogue.</title>
        <authorList>
            <person name="Kono N."/>
            <person name="Nakamura H."/>
            <person name="Ohtoshi R."/>
            <person name="Moran D.A.P."/>
            <person name="Shinohara A."/>
            <person name="Yoshida Y."/>
            <person name="Fujiwara M."/>
            <person name="Mori M."/>
            <person name="Tomita M."/>
            <person name="Arakawa K."/>
        </authorList>
    </citation>
    <scope>NUCLEOTIDE SEQUENCE [LARGE SCALE GENOMIC DNA]</scope>
</reference>
<dbReference type="OrthoDB" id="6463318at2759"/>
<dbReference type="EMBL" id="BGPR01203767">
    <property type="protein sequence ID" value="GBN24826.1"/>
    <property type="molecule type" value="Genomic_DNA"/>
</dbReference>
<dbReference type="EMBL" id="BGPR01203825">
    <property type="protein sequence ID" value="GBN24979.1"/>
    <property type="molecule type" value="Genomic_DNA"/>
</dbReference>
<evidence type="ECO:0000313" key="5">
    <source>
        <dbReference type="Proteomes" id="UP000499080"/>
    </source>
</evidence>
<protein>
    <submittedName>
        <fullName evidence="1">Uncharacterized protein</fullName>
    </submittedName>
</protein>
<name>A0A4Y2MGR4_ARAVE</name>